<evidence type="ECO:0000313" key="1">
    <source>
        <dbReference type="EMBL" id="KAJ9112641.1"/>
    </source>
</evidence>
<name>A0ACC2WMG6_9TREE</name>
<protein>
    <submittedName>
        <fullName evidence="1">Uncharacterized protein</fullName>
    </submittedName>
</protein>
<gene>
    <name evidence="1" type="ORF">QFC19_000661</name>
</gene>
<keyword evidence="2" id="KW-1185">Reference proteome</keyword>
<evidence type="ECO:0000313" key="2">
    <source>
        <dbReference type="Proteomes" id="UP001241377"/>
    </source>
</evidence>
<dbReference type="EMBL" id="JASBWR010000004">
    <property type="protein sequence ID" value="KAJ9112641.1"/>
    <property type="molecule type" value="Genomic_DNA"/>
</dbReference>
<proteinExistence type="predicted"/>
<accession>A0ACC2WMG6</accession>
<sequence>MVLRSNGEVVPCTPEDFQFAFPRTLIPSETIKDAFGDGSSIIALPAGEADSATAASQLKSRRKIARSIRAVEIALEHAMKTLHQNPRYNAQRIWQHFSEQRPTTNDRWGDFTLDEALEFLQNGEESLPHGLDRRIASLAVFRLLMDRSDLFLGDEAGMRASQRFSIRPVEEVSCLAMVSDLLKGFEGSVDKHDELATFHQEIQSRVRQRKEYSELPASQRHEPMIEPFSEITQAFISIVKRRLLERRSTQLSVVDPLVPFILRASGLYEGQSLGMAAAEKFLKDIGEISPWDSLSKARIEAAEERDGIVKLSMSTTATTPSSVDSDGLLLQDSHEGIRKDFGSTPVYVIDAADAQELDDGISIESMHDGTSWVHVHIADPTRWISTTSEIASIAERRGESLYYPEGGRPMIPSDGTAGIMSRMSLGGAGAGGQPTLSFSVKLSDEGSILDYSISPGMIQNVQKLTYHTVNDIINSDQVKRTTTDRVWTLDFGNDSLNETYEQSIATSSNLVSGEATRDLLKLQALGKQLRKRRLHGKGLDYHIPLPSIGIVNLARGMSPLYEDKALQYRVPIDEQTTSASADMVAEFMILAGRMAGTFASERQLALPFRGTTRPFIPSYASIPGQSVQQALEAFFAKPGERNMYDFSAAGIFLQSAPASVTPIDHWSLGIHASEGGYSRVTSPLRRFSDMIAHWQIKHALSGMGPLLRPEDMLKKVSHAERLSTRARRMGKAAEGYWQAMFLQWLHQNRGSSPLSLDDLAAKIFEAPLGDAVLGITDKAAKVYIPELRSVALMQQSVFKAYQVGDDVRVRLKAVQVSPVPKMTVEYLP</sequence>
<organism evidence="1 2">
    <name type="scientific">Naganishia cerealis</name>
    <dbReference type="NCBI Taxonomy" id="610337"/>
    <lineage>
        <taxon>Eukaryota</taxon>
        <taxon>Fungi</taxon>
        <taxon>Dikarya</taxon>
        <taxon>Basidiomycota</taxon>
        <taxon>Agaricomycotina</taxon>
        <taxon>Tremellomycetes</taxon>
        <taxon>Filobasidiales</taxon>
        <taxon>Filobasidiaceae</taxon>
        <taxon>Naganishia</taxon>
    </lineage>
</organism>
<reference evidence="1" key="1">
    <citation type="submission" date="2023-04" db="EMBL/GenBank/DDBJ databases">
        <title>Draft Genome sequencing of Naganishia species isolated from polar environments using Oxford Nanopore Technology.</title>
        <authorList>
            <person name="Leo P."/>
            <person name="Venkateswaran K."/>
        </authorList>
    </citation>
    <scope>NUCLEOTIDE SEQUENCE</scope>
    <source>
        <strain evidence="1">MNA-CCFEE 5261</strain>
    </source>
</reference>
<comment type="caution">
    <text evidence="1">The sequence shown here is derived from an EMBL/GenBank/DDBJ whole genome shotgun (WGS) entry which is preliminary data.</text>
</comment>
<dbReference type="Proteomes" id="UP001241377">
    <property type="component" value="Unassembled WGS sequence"/>
</dbReference>